<dbReference type="EMBL" id="KZ302446">
    <property type="protein sequence ID" value="PFH45299.1"/>
    <property type="molecule type" value="Genomic_DNA"/>
</dbReference>
<reference evidence="2 3" key="1">
    <citation type="submission" date="2014-02" db="EMBL/GenBank/DDBJ databases">
        <title>Transposable element dynamics among asymbiotic and ectomycorrhizal Amanita fungi.</title>
        <authorList>
            <consortium name="DOE Joint Genome Institute"/>
            <person name="Hess J."/>
            <person name="Skrede I."/>
            <person name="Wolfe B."/>
            <person name="LaButti K."/>
            <person name="Ohm R.A."/>
            <person name="Grigoriev I.V."/>
            <person name="Pringle A."/>
        </authorList>
    </citation>
    <scope>NUCLEOTIDE SEQUENCE [LARGE SCALE GENOMIC DNA]</scope>
    <source>
        <strain evidence="2 3">SKay4041</strain>
    </source>
</reference>
<keyword evidence="3" id="KW-1185">Reference proteome</keyword>
<accession>A0A2A9N6I9</accession>
<feature type="region of interest" description="Disordered" evidence="1">
    <location>
        <begin position="85"/>
        <end position="118"/>
    </location>
</feature>
<proteinExistence type="predicted"/>
<protein>
    <submittedName>
        <fullName evidence="2">Uncharacterized protein</fullName>
    </submittedName>
</protein>
<dbReference type="Proteomes" id="UP000242287">
    <property type="component" value="Unassembled WGS sequence"/>
</dbReference>
<evidence type="ECO:0000313" key="3">
    <source>
        <dbReference type="Proteomes" id="UP000242287"/>
    </source>
</evidence>
<sequence length="928" mass="104756">MSNRGYSVSPSPTGLHNNHNPFSTAISSLRSTYQAEVASEDALQYIDTVLRNKSTSPTPSQAPHGYHEDNNNTHLDIQAGITIGSRPRSHSVTPKASPIVSPLAPHRPSSTGSNDKDTGLISQMRSAAFDESQNIAQPIPSHPAPAFLSTNYVDSNIDITGTLLSLPALMDKPQSSNFPSSTDPTFVLQNIYATNVNELLHTKGYVPSVQVKDIGKALAAHIRTCVGTGFDSPQEEKLIQTDLLTQMITYAVVDLNIEIADYTVTSHGSTIPLMIYREVQEDWDYSGNSENFLLTDTARTIQDDLDEAFSNQQHKNIMAITTLVAHFTEQDKHSIADAIANNTPLPEKWAFTDEKGHKRSTSAWLSGQPSPKKHIAPTTSFSPSIGQKRPLETDQTADTEDLTYLDKLQAIKFRLPLPQSTIDANLDMWTETTNKYMEDARLINNDINPTTLCALTIQAAEKLMKREYFVNKAQKLARSKDQIALLDFTDERYRSLQNEINLITHAHPQDTLMRDVDSDSPKTERIRRTTAIWKNTAKTLWKDNILTCKQETLDQATRLLLLEDTSHKYASLSELDIYNMELDQRDLIVAKITELNENADKVIKDIRHKSTHSSANKGKLELIKKQGWEMAKRNVTRNPGKFAPSNIPLANYPKIVSDIVNDLKDKEDDSWETKILKDIKNKGIQAKALEARTQIIVRRLNNLENTTTPPPQPPSCVPSVNEVGLTEPMDQEMIQADPFPWTDTEEYKQNQQLWINSASEIFKKLSPYLQPLERKQKEELFWEAADICALQDKDLLQLQSISSFTDSNKKRDLENMRKLLINKEYQSLATATAKQEASNKKDTFKDYLAMKDFDYYVQHAKDQLSNPSVPQEKKTTLKTIIKDAEKWQPKHCVDDNGSILPDSPPHPQSQNPRRNHQRKTTTPERPRI</sequence>
<feature type="region of interest" description="Disordered" evidence="1">
    <location>
        <begin position="52"/>
        <end position="72"/>
    </location>
</feature>
<feature type="region of interest" description="Disordered" evidence="1">
    <location>
        <begin position="891"/>
        <end position="928"/>
    </location>
</feature>
<name>A0A2A9N6I9_9AGAR</name>
<gene>
    <name evidence="2" type="ORF">AMATHDRAFT_9546</name>
</gene>
<evidence type="ECO:0000313" key="2">
    <source>
        <dbReference type="EMBL" id="PFH45299.1"/>
    </source>
</evidence>
<dbReference type="AlphaFoldDB" id="A0A2A9N6I9"/>
<feature type="region of interest" description="Disordered" evidence="1">
    <location>
        <begin position="360"/>
        <end position="395"/>
    </location>
</feature>
<feature type="compositionally biased region" description="Polar residues" evidence="1">
    <location>
        <begin position="52"/>
        <end position="61"/>
    </location>
</feature>
<organism evidence="2 3">
    <name type="scientific">Amanita thiersii Skay4041</name>
    <dbReference type="NCBI Taxonomy" id="703135"/>
    <lineage>
        <taxon>Eukaryota</taxon>
        <taxon>Fungi</taxon>
        <taxon>Dikarya</taxon>
        <taxon>Basidiomycota</taxon>
        <taxon>Agaricomycotina</taxon>
        <taxon>Agaricomycetes</taxon>
        <taxon>Agaricomycetidae</taxon>
        <taxon>Agaricales</taxon>
        <taxon>Pluteineae</taxon>
        <taxon>Amanitaceae</taxon>
        <taxon>Amanita</taxon>
    </lineage>
</organism>
<evidence type="ECO:0000256" key="1">
    <source>
        <dbReference type="SAM" id="MobiDB-lite"/>
    </source>
</evidence>